<dbReference type="InterPro" id="IPR050109">
    <property type="entry name" value="HTH-type_TetR-like_transc_reg"/>
</dbReference>
<evidence type="ECO:0000259" key="3">
    <source>
        <dbReference type="PROSITE" id="PS50977"/>
    </source>
</evidence>
<dbReference type="PROSITE" id="PS50977">
    <property type="entry name" value="HTH_TETR_2"/>
    <property type="match status" value="1"/>
</dbReference>
<dbReference type="InterPro" id="IPR036271">
    <property type="entry name" value="Tet_transcr_reg_TetR-rel_C_sf"/>
</dbReference>
<evidence type="ECO:0000313" key="5">
    <source>
        <dbReference type="Proteomes" id="UP000704762"/>
    </source>
</evidence>
<protein>
    <submittedName>
        <fullName evidence="4">AcrR family transcriptional regulator</fullName>
    </submittedName>
</protein>
<dbReference type="PRINTS" id="PR00455">
    <property type="entry name" value="HTHTETR"/>
</dbReference>
<dbReference type="Pfam" id="PF00440">
    <property type="entry name" value="TetR_N"/>
    <property type="match status" value="1"/>
</dbReference>
<dbReference type="PANTHER" id="PTHR30328">
    <property type="entry name" value="TRANSCRIPTIONAL REPRESSOR"/>
    <property type="match status" value="1"/>
</dbReference>
<dbReference type="PANTHER" id="PTHR30328:SF54">
    <property type="entry name" value="HTH-TYPE TRANSCRIPTIONAL REPRESSOR SCO4008"/>
    <property type="match status" value="1"/>
</dbReference>
<feature type="DNA-binding region" description="H-T-H motif" evidence="2">
    <location>
        <begin position="29"/>
        <end position="48"/>
    </location>
</feature>
<keyword evidence="5" id="KW-1185">Reference proteome</keyword>
<keyword evidence="1 2" id="KW-0238">DNA-binding</keyword>
<name>A0ABS2RP31_9ACTN</name>
<reference evidence="4 5" key="1">
    <citation type="submission" date="2021-01" db="EMBL/GenBank/DDBJ databases">
        <title>Sequencing the genomes of 1000 actinobacteria strains.</title>
        <authorList>
            <person name="Klenk H.-P."/>
        </authorList>
    </citation>
    <scope>NUCLEOTIDE SEQUENCE [LARGE SCALE GENOMIC DNA]</scope>
    <source>
        <strain evidence="4 5">DSM 18662</strain>
    </source>
</reference>
<evidence type="ECO:0000256" key="2">
    <source>
        <dbReference type="PROSITE-ProRule" id="PRU00335"/>
    </source>
</evidence>
<sequence length="192" mass="20496">MVRDAGRTKQRLLEAAVSEFATYGIAGARVDRIADSAECNKSLIYTYFGSKDALFEAVATALVADTVEEVPIDAEHLDHYAAALFDHYGSRPELLRLATWYQLERSHLESQSDLIRSANATKVAAVARAQQAGAITTEIEAAELLSLIVGLSTTAALHSPGLDLGSLSATARSRARAALITAVRRLVAVPST</sequence>
<dbReference type="Proteomes" id="UP000704762">
    <property type="component" value="Unassembled WGS sequence"/>
</dbReference>
<dbReference type="SUPFAM" id="SSF48498">
    <property type="entry name" value="Tetracyclin repressor-like, C-terminal domain"/>
    <property type="match status" value="1"/>
</dbReference>
<dbReference type="RefSeq" id="WP_204919001.1">
    <property type="nucleotide sequence ID" value="NZ_BAAAQP010000003.1"/>
</dbReference>
<evidence type="ECO:0000313" key="4">
    <source>
        <dbReference type="EMBL" id="MBM7799936.1"/>
    </source>
</evidence>
<dbReference type="EMBL" id="JAFBCF010000001">
    <property type="protein sequence ID" value="MBM7799936.1"/>
    <property type="molecule type" value="Genomic_DNA"/>
</dbReference>
<evidence type="ECO:0000256" key="1">
    <source>
        <dbReference type="ARBA" id="ARBA00023125"/>
    </source>
</evidence>
<dbReference type="InterPro" id="IPR001647">
    <property type="entry name" value="HTH_TetR"/>
</dbReference>
<accession>A0ABS2RP31</accession>
<gene>
    <name evidence="4" type="ORF">JOE57_002857</name>
</gene>
<dbReference type="SUPFAM" id="SSF46689">
    <property type="entry name" value="Homeodomain-like"/>
    <property type="match status" value="1"/>
</dbReference>
<comment type="caution">
    <text evidence="4">The sequence shown here is derived from an EMBL/GenBank/DDBJ whole genome shotgun (WGS) entry which is preliminary data.</text>
</comment>
<dbReference type="Pfam" id="PF17926">
    <property type="entry name" value="TetR_C_21"/>
    <property type="match status" value="1"/>
</dbReference>
<dbReference type="Gene3D" id="1.10.357.10">
    <property type="entry name" value="Tetracycline Repressor, domain 2"/>
    <property type="match status" value="1"/>
</dbReference>
<organism evidence="4 5">
    <name type="scientific">Microlunatus panaciterrae</name>
    <dbReference type="NCBI Taxonomy" id="400768"/>
    <lineage>
        <taxon>Bacteria</taxon>
        <taxon>Bacillati</taxon>
        <taxon>Actinomycetota</taxon>
        <taxon>Actinomycetes</taxon>
        <taxon>Propionibacteriales</taxon>
        <taxon>Propionibacteriaceae</taxon>
        <taxon>Microlunatus</taxon>
    </lineage>
</organism>
<feature type="domain" description="HTH tetR-type" evidence="3">
    <location>
        <begin position="6"/>
        <end position="66"/>
    </location>
</feature>
<proteinExistence type="predicted"/>
<dbReference type="InterPro" id="IPR041467">
    <property type="entry name" value="Sco4008_C"/>
</dbReference>
<dbReference type="InterPro" id="IPR009057">
    <property type="entry name" value="Homeodomain-like_sf"/>
</dbReference>